<keyword evidence="1" id="KW-0547">Nucleotide-binding</keyword>
<dbReference type="SUPFAM" id="SSF52540">
    <property type="entry name" value="P-loop containing nucleoside triphosphate hydrolases"/>
    <property type="match status" value="1"/>
</dbReference>
<dbReference type="PROSITE" id="PS50005">
    <property type="entry name" value="TPR"/>
    <property type="match status" value="1"/>
</dbReference>
<dbReference type="GO" id="GO:0004016">
    <property type="term" value="F:adenylate cyclase activity"/>
    <property type="evidence" value="ECO:0007669"/>
    <property type="project" value="TreeGrafter"/>
</dbReference>
<dbReference type="RefSeq" id="WP_052488377.1">
    <property type="nucleotide sequence ID" value="NZ_JBHSXZ010000042.1"/>
</dbReference>
<feature type="repeat" description="TPR" evidence="3">
    <location>
        <begin position="892"/>
        <end position="925"/>
    </location>
</feature>
<name>A0A399E3S6_9DEIN</name>
<evidence type="ECO:0000256" key="2">
    <source>
        <dbReference type="ARBA" id="ARBA00022840"/>
    </source>
</evidence>
<comment type="caution">
    <text evidence="5">The sequence shown here is derived from an EMBL/GenBank/DDBJ whole genome shotgun (WGS) entry which is preliminary data.</text>
</comment>
<dbReference type="InterPro" id="IPR005158">
    <property type="entry name" value="BTAD"/>
</dbReference>
<dbReference type="Pfam" id="PF03704">
    <property type="entry name" value="BTAD"/>
    <property type="match status" value="1"/>
</dbReference>
<dbReference type="SUPFAM" id="SSF48452">
    <property type="entry name" value="TPR-like"/>
    <property type="match status" value="3"/>
</dbReference>
<gene>
    <name evidence="5" type="ORF">Mcate_00496</name>
</gene>
<dbReference type="InterPro" id="IPR011990">
    <property type="entry name" value="TPR-like_helical_dom_sf"/>
</dbReference>
<evidence type="ECO:0000313" key="6">
    <source>
        <dbReference type="Proteomes" id="UP000266089"/>
    </source>
</evidence>
<dbReference type="Gene3D" id="3.40.50.300">
    <property type="entry name" value="P-loop containing nucleotide triphosphate hydrolases"/>
    <property type="match status" value="1"/>
</dbReference>
<dbReference type="SMART" id="SM00028">
    <property type="entry name" value="TPR"/>
    <property type="match status" value="3"/>
</dbReference>
<reference evidence="5 6" key="1">
    <citation type="submission" date="2018-08" db="EMBL/GenBank/DDBJ databases">
        <title>Meiothermus cateniformans JCM 15151 genome sequencing project.</title>
        <authorList>
            <person name="Da Costa M.S."/>
            <person name="Albuquerque L."/>
            <person name="Raposo P."/>
            <person name="Froufe H.J.C."/>
            <person name="Barroso C.S."/>
            <person name="Egas C."/>
        </authorList>
    </citation>
    <scope>NUCLEOTIDE SEQUENCE [LARGE SCALE GENOMIC DNA]</scope>
    <source>
        <strain evidence="5 6">JCM 15151</strain>
    </source>
</reference>
<proteinExistence type="predicted"/>
<dbReference type="GO" id="GO:0005524">
    <property type="term" value="F:ATP binding"/>
    <property type="evidence" value="ECO:0007669"/>
    <property type="project" value="UniProtKB-KW"/>
</dbReference>
<evidence type="ECO:0000313" key="5">
    <source>
        <dbReference type="EMBL" id="RIH79145.1"/>
    </source>
</evidence>
<protein>
    <submittedName>
        <fullName evidence="5">AAA ATPase domain protein</fullName>
    </submittedName>
</protein>
<dbReference type="InterPro" id="IPR027417">
    <property type="entry name" value="P-loop_NTPase"/>
</dbReference>
<dbReference type="PANTHER" id="PTHR16305:SF28">
    <property type="entry name" value="GUANYLATE CYCLASE DOMAIN-CONTAINING PROTEIN"/>
    <property type="match status" value="1"/>
</dbReference>
<dbReference type="InterPro" id="IPR041664">
    <property type="entry name" value="AAA_16"/>
</dbReference>
<feature type="domain" description="Bacterial transcriptional activator" evidence="4">
    <location>
        <begin position="109"/>
        <end position="245"/>
    </location>
</feature>
<dbReference type="Proteomes" id="UP000266089">
    <property type="component" value="Unassembled WGS sequence"/>
</dbReference>
<dbReference type="Pfam" id="PF13191">
    <property type="entry name" value="AAA_16"/>
    <property type="match status" value="1"/>
</dbReference>
<keyword evidence="2" id="KW-0067">ATP-binding</keyword>
<dbReference type="AlphaFoldDB" id="A0A399E3S6"/>
<dbReference type="InterPro" id="IPR019734">
    <property type="entry name" value="TPR_rpt"/>
</dbReference>
<dbReference type="EMBL" id="QWKX01000008">
    <property type="protein sequence ID" value="RIH79145.1"/>
    <property type="molecule type" value="Genomic_DNA"/>
</dbReference>
<dbReference type="SMART" id="SM01043">
    <property type="entry name" value="BTAD"/>
    <property type="match status" value="1"/>
</dbReference>
<keyword evidence="3" id="KW-0802">TPR repeat</keyword>
<organism evidence="5 6">
    <name type="scientific">Meiothermus taiwanensis</name>
    <dbReference type="NCBI Taxonomy" id="172827"/>
    <lineage>
        <taxon>Bacteria</taxon>
        <taxon>Thermotogati</taxon>
        <taxon>Deinococcota</taxon>
        <taxon>Deinococci</taxon>
        <taxon>Thermales</taxon>
        <taxon>Thermaceae</taxon>
        <taxon>Meiothermus</taxon>
    </lineage>
</organism>
<dbReference type="Gene3D" id="1.25.40.10">
    <property type="entry name" value="Tetratricopeptide repeat domain"/>
    <property type="match status" value="3"/>
</dbReference>
<dbReference type="GO" id="GO:0005737">
    <property type="term" value="C:cytoplasm"/>
    <property type="evidence" value="ECO:0007669"/>
    <property type="project" value="TreeGrafter"/>
</dbReference>
<evidence type="ECO:0000259" key="4">
    <source>
        <dbReference type="SMART" id="SM01043"/>
    </source>
</evidence>
<dbReference type="PANTHER" id="PTHR16305">
    <property type="entry name" value="TESTICULAR SOLUBLE ADENYLYL CYCLASE"/>
    <property type="match status" value="1"/>
</dbReference>
<evidence type="ECO:0000256" key="1">
    <source>
        <dbReference type="ARBA" id="ARBA00022741"/>
    </source>
</evidence>
<sequence length="1152" mass="128482">MPDRKRLARASEPLETALPRGRLELLGVPTLHIQNRQLRPLERKTAGVLAYLTLEGPTTRSKLAGLLWPESSESIARNNLAQALRRLKQAAGAELVLGSDTLELRGLDTDVAALEVAHFAGRHQELAEARGVLLEGCDYDDCPDFDDWLLLQREKLAELRRVSLAALADELEQAGQYREALIQAERLLEADALSESAHRRVMRLWYLLGDRSAALLAFERCAVVLKREMGVQPLPETLGLLRLIERGEQVTPNGPVPRVEIPLSILRPPRLLGREAEWALMERAWAQGQAIFVAGLPGVGKSRLVQDFLGSKGPFFVFEGRPGDTGIPYATHSRTCRQVLERFPGLALPEWVRQELARILPELGPALPPIGSQAEKLRFFQANAELVRLAAAQGMGLVMLDDLQFVDAASLELLHFVFSPYWGDVGSVRTILSFRTGELPAGTEELLNRAVQSGLAVRIELQPLDLAAVQGMLESLELPGLQDGTPQLAQALCRHTGGNPFFLLETLRSLWESGSLGQPKPGHPPTEQKPVRWPISSKISTLIQQRLERLSLGAQRLIRTAAVAGVDFSPELAAHVLETTPLELLEPWAELEAAQLLRGHAFVHDLLYEATLSGVPVSIKTYLHQQIALYLESKQADPARIASHWLEGEPSRAIPFLIQAARRAEDSYQLVEAAHFYQRAVELAEQQGESQQVFALLEALSEVMSRFDTGSQHAALIQRMLALAHTPEEQGRAWLREAIRLGEHAYGADAEQAARKGLHCIQDIDRPELRIRLLDALAQSLFVQRKTDDLIAALQQLRDTHLARGDGLQAAICTSRLGIAFDQLERHREALAYYQQAEPVLERSENRIMRVGFHHNRAVCLAALGYSEAALEAQLQAGRLLEGMQGVTGREVHHLNNLALRYYDLERYNLAQQALERALEIVPEEWGWTRAFSEYQMARLCWVWGAWDTASDWLGRALGAPELPQRDEATYRILGLLLAHRRGEETGPWVEKLDALFAGERSQARGRFLLAKARILPDQAPVYLKEALMLAQERDWPALEIAAHTLWAKALLTRPRTRRALGEALQHSQAAMQQIATYWPTGCTKLEVLWVHYQTQAASQKADKTQLRQVLDYLLEVANRYVPPPYKQSYLNLNPVASEILEAAQTAGLAPP</sequence>
<evidence type="ECO:0000256" key="3">
    <source>
        <dbReference type="PROSITE-ProRule" id="PRU00339"/>
    </source>
</evidence>
<accession>A0A399E3S6</accession>
<dbReference type="OrthoDB" id="33871at2"/>